<dbReference type="EMBL" id="QEAO01000007">
    <property type="protein sequence ID" value="TPX35789.1"/>
    <property type="molecule type" value="Genomic_DNA"/>
</dbReference>
<evidence type="ECO:0000256" key="2">
    <source>
        <dbReference type="ARBA" id="ARBA00009739"/>
    </source>
</evidence>
<evidence type="ECO:0000256" key="8">
    <source>
        <dbReference type="ARBA" id="ARBA00023136"/>
    </source>
</evidence>
<feature type="domain" description="SH3" evidence="11">
    <location>
        <begin position="414"/>
        <end position="476"/>
    </location>
</feature>
<gene>
    <name evidence="12" type="ORF">SmJEL517_g01896</name>
</gene>
<dbReference type="InterPro" id="IPR001452">
    <property type="entry name" value="SH3_domain"/>
</dbReference>
<evidence type="ECO:0000259" key="11">
    <source>
        <dbReference type="PROSITE" id="PS50002"/>
    </source>
</evidence>
<evidence type="ECO:0000256" key="9">
    <source>
        <dbReference type="PROSITE-ProRule" id="PRU00192"/>
    </source>
</evidence>
<dbReference type="SUPFAM" id="SSF50044">
    <property type="entry name" value="SH3-domain"/>
    <property type="match status" value="1"/>
</dbReference>
<dbReference type="STRING" id="1806994.A0A507C9E4"/>
<feature type="transmembrane region" description="Helical" evidence="10">
    <location>
        <begin position="271"/>
        <end position="290"/>
    </location>
</feature>
<keyword evidence="8 10" id="KW-0472">Membrane</keyword>
<dbReference type="PROSITE" id="PS50002">
    <property type="entry name" value="SH3"/>
    <property type="match status" value="1"/>
</dbReference>
<evidence type="ECO:0000313" key="12">
    <source>
        <dbReference type="EMBL" id="TPX35789.1"/>
    </source>
</evidence>
<keyword evidence="4" id="KW-1003">Cell membrane</keyword>
<feature type="transmembrane region" description="Helical" evidence="10">
    <location>
        <begin position="310"/>
        <end position="330"/>
    </location>
</feature>
<dbReference type="InterPro" id="IPR035522">
    <property type="entry name" value="Sho1_SH3"/>
</dbReference>
<keyword evidence="13" id="KW-1185">Reference proteome</keyword>
<dbReference type="GO" id="GO:0005886">
    <property type="term" value="C:plasma membrane"/>
    <property type="evidence" value="ECO:0007669"/>
    <property type="project" value="UniProtKB-SubCell"/>
</dbReference>
<protein>
    <recommendedName>
        <fullName evidence="11">SH3 domain-containing protein</fullName>
    </recommendedName>
</protein>
<feature type="transmembrane region" description="Helical" evidence="10">
    <location>
        <begin position="203"/>
        <end position="226"/>
    </location>
</feature>
<dbReference type="SMART" id="SM00326">
    <property type="entry name" value="SH3"/>
    <property type="match status" value="1"/>
</dbReference>
<dbReference type="InterPro" id="IPR036028">
    <property type="entry name" value="SH3-like_dom_sf"/>
</dbReference>
<feature type="transmembrane region" description="Helical" evidence="10">
    <location>
        <begin position="246"/>
        <end position="264"/>
    </location>
</feature>
<evidence type="ECO:0000256" key="6">
    <source>
        <dbReference type="ARBA" id="ARBA00022989"/>
    </source>
</evidence>
<evidence type="ECO:0000256" key="3">
    <source>
        <dbReference type="ARBA" id="ARBA00022443"/>
    </source>
</evidence>
<sequence length="476" mass="51928">MAPDAKLSSLEINPTILPLSLKDWCQVIQSSTSSLKSLSVVLAEEPWNDDEEPWQRAPQLLDCSEALALYVLRKLSVHSKTPPLHGLLDRIKTWPPARGQDLFDLLTSLVKLRRLSVYKFNLSADCLLDAAAFLARAYRKVCTIVPRKDYGYEHMKEAAMLEQSFNEFSRSLLSNWLLDSNTVTNNPPIMGSGLQFKNLTGNWVSVVAFILSFFGLVVSGIGLIVVQAEWNKIPSAGGRNPFDLQWFRLFWHTMILVWMLVLVIRGAIPAYRFVLLAFVAIGFTLLIDGFDNAISYSVNFYGSTLGNAAGALAAGLFFVAVGYITWIFLLGAEENTAAHRFVKGESMPLKNVSVGGFTSGFGRKNKSERAPTQPVVISSPSTAAGASSAVYAAAPAAAAGAGAGAIAAGGAEQVYNFKAKALYSYEANPEDPNEISFLKGEILDVLDNKGKWWQARRTTDGKVTVGIVPSNYLQLQ</sequence>
<proteinExistence type="inferred from homology"/>
<keyword evidence="6 10" id="KW-1133">Transmembrane helix</keyword>
<evidence type="ECO:0000256" key="7">
    <source>
        <dbReference type="ARBA" id="ARBA00023016"/>
    </source>
</evidence>
<evidence type="ECO:0000313" key="13">
    <source>
        <dbReference type="Proteomes" id="UP000319731"/>
    </source>
</evidence>
<comment type="similarity">
    <text evidence="2">Belongs to the SHO1 family.</text>
</comment>
<reference evidence="12 13" key="1">
    <citation type="journal article" date="2019" name="Sci. Rep.">
        <title>Comparative genomics of chytrid fungi reveal insights into the obligate biotrophic and pathogenic lifestyle of Synchytrium endobioticum.</title>
        <authorList>
            <person name="van de Vossenberg B.T.L.H."/>
            <person name="Warris S."/>
            <person name="Nguyen H.D.T."/>
            <person name="van Gent-Pelzer M.P.E."/>
            <person name="Joly D.L."/>
            <person name="van de Geest H.C."/>
            <person name="Bonants P.J.M."/>
            <person name="Smith D.S."/>
            <person name="Levesque C.A."/>
            <person name="van der Lee T.A.J."/>
        </authorList>
    </citation>
    <scope>NUCLEOTIDE SEQUENCE [LARGE SCALE GENOMIC DNA]</scope>
    <source>
        <strain evidence="12 13">JEL517</strain>
    </source>
</reference>
<keyword evidence="3 9" id="KW-0728">SH3 domain</keyword>
<dbReference type="PRINTS" id="PR00452">
    <property type="entry name" value="SH3DOMAIN"/>
</dbReference>
<dbReference type="Pfam" id="PF00018">
    <property type="entry name" value="SH3_1"/>
    <property type="match status" value="1"/>
</dbReference>
<dbReference type="CDD" id="cd11855">
    <property type="entry name" value="SH3_Sho1p"/>
    <property type="match status" value="1"/>
</dbReference>
<evidence type="ECO:0000256" key="4">
    <source>
        <dbReference type="ARBA" id="ARBA00022475"/>
    </source>
</evidence>
<comment type="subcellular location">
    <subcellularLocation>
        <location evidence="1">Cell membrane</location>
        <topology evidence="1">Multi-pass membrane protein</topology>
    </subcellularLocation>
</comment>
<keyword evidence="5 10" id="KW-0812">Transmembrane</keyword>
<dbReference type="OrthoDB" id="5983572at2759"/>
<dbReference type="Proteomes" id="UP000319731">
    <property type="component" value="Unassembled WGS sequence"/>
</dbReference>
<accession>A0A507C9E4</accession>
<evidence type="ECO:0000256" key="1">
    <source>
        <dbReference type="ARBA" id="ARBA00004651"/>
    </source>
</evidence>
<evidence type="ECO:0000256" key="5">
    <source>
        <dbReference type="ARBA" id="ARBA00022692"/>
    </source>
</evidence>
<dbReference type="GeneID" id="42003121"/>
<comment type="caution">
    <text evidence="12">The sequence shown here is derived from an EMBL/GenBank/DDBJ whole genome shotgun (WGS) entry which is preliminary data.</text>
</comment>
<dbReference type="Gene3D" id="2.30.30.40">
    <property type="entry name" value="SH3 Domains"/>
    <property type="match status" value="1"/>
</dbReference>
<evidence type="ECO:0000256" key="10">
    <source>
        <dbReference type="SAM" id="Phobius"/>
    </source>
</evidence>
<organism evidence="12 13">
    <name type="scientific">Synchytrium microbalum</name>
    <dbReference type="NCBI Taxonomy" id="1806994"/>
    <lineage>
        <taxon>Eukaryota</taxon>
        <taxon>Fungi</taxon>
        <taxon>Fungi incertae sedis</taxon>
        <taxon>Chytridiomycota</taxon>
        <taxon>Chytridiomycota incertae sedis</taxon>
        <taxon>Chytridiomycetes</taxon>
        <taxon>Synchytriales</taxon>
        <taxon>Synchytriaceae</taxon>
        <taxon>Synchytrium</taxon>
    </lineage>
</organism>
<dbReference type="AlphaFoldDB" id="A0A507C9E4"/>
<keyword evidence="7" id="KW-0346">Stress response</keyword>
<dbReference type="RefSeq" id="XP_031026221.1">
    <property type="nucleotide sequence ID" value="XM_031167824.1"/>
</dbReference>
<name>A0A507C9E4_9FUNG</name>